<dbReference type="EMBL" id="CP147244">
    <property type="protein sequence ID" value="WYK00452.1"/>
    <property type="molecule type" value="Genomic_DNA"/>
</dbReference>
<dbReference type="PROSITE" id="PS01124">
    <property type="entry name" value="HTH_ARAC_FAMILY_2"/>
    <property type="match status" value="1"/>
</dbReference>
<proteinExistence type="predicted"/>
<dbReference type="PANTHER" id="PTHR46796:SF13">
    <property type="entry name" value="HTH-TYPE TRANSCRIPTIONAL ACTIVATOR RHAS"/>
    <property type="match status" value="1"/>
</dbReference>
<dbReference type="Gene3D" id="1.10.10.60">
    <property type="entry name" value="Homeodomain-like"/>
    <property type="match status" value="1"/>
</dbReference>
<evidence type="ECO:0000256" key="3">
    <source>
        <dbReference type="ARBA" id="ARBA00023163"/>
    </source>
</evidence>
<keyword evidence="3" id="KW-0804">Transcription</keyword>
<name>A0AAQ3W8B3_9ENTE</name>
<gene>
    <name evidence="5" type="ORF">A5821_001549</name>
</gene>
<dbReference type="InterPro" id="IPR018060">
    <property type="entry name" value="HTH_AraC"/>
</dbReference>
<protein>
    <recommendedName>
        <fullName evidence="4">HTH araC/xylS-type domain-containing protein</fullName>
    </recommendedName>
</protein>
<keyword evidence="2" id="KW-0238">DNA-binding</keyword>
<feature type="domain" description="HTH araC/xylS-type" evidence="4">
    <location>
        <begin position="177"/>
        <end position="251"/>
    </location>
</feature>
<reference evidence="6" key="1">
    <citation type="submission" date="2017-05" db="EMBL/GenBank/DDBJ databases">
        <title>The Genome Sequence of EEnterococcus faecalis 9F2_4866.</title>
        <authorList>
            <consortium name="The Broad Institute Genomics Platform"/>
            <consortium name="The Broad Institute Genomic Center for Infectious Diseases"/>
            <person name="Earl A."/>
            <person name="Manson A."/>
            <person name="Schwartman J."/>
            <person name="Gilmore M."/>
            <person name="Abouelleil A."/>
            <person name="Cao P."/>
            <person name="Chapman S."/>
            <person name="Cusick C."/>
            <person name="Shea T."/>
            <person name="Young S."/>
            <person name="Neafsey D."/>
            <person name="Nusbaum C."/>
            <person name="Birren B."/>
        </authorList>
    </citation>
    <scope>NUCLEOTIDE SEQUENCE [LARGE SCALE GENOMIC DNA]</scope>
    <source>
        <strain evidence="6">7F3_DIV0205</strain>
    </source>
</reference>
<dbReference type="InterPro" id="IPR046532">
    <property type="entry name" value="DUF6597"/>
</dbReference>
<accession>A0AAQ3W8B3</accession>
<evidence type="ECO:0000256" key="1">
    <source>
        <dbReference type="ARBA" id="ARBA00023015"/>
    </source>
</evidence>
<dbReference type="Proteomes" id="UP000194948">
    <property type="component" value="Chromosome"/>
</dbReference>
<dbReference type="SMART" id="SM00342">
    <property type="entry name" value="HTH_ARAC"/>
    <property type="match status" value="1"/>
</dbReference>
<dbReference type="RefSeq" id="WP_086313994.1">
    <property type="nucleotide sequence ID" value="NZ_CP147244.1"/>
</dbReference>
<dbReference type="Pfam" id="PF12833">
    <property type="entry name" value="HTH_18"/>
    <property type="match status" value="1"/>
</dbReference>
<sequence length="259" mass="30791">MNYKPKVWQEIKSEYQEIKPDHRLCSHIQSYWFSYTDQLNEPARIIPDLCSDLIVQLSPELDILSMNVCGPNTKFFYSYADEPTIYLGIRYYLGGMYSFFNTSFKELKNQLVELSLIERRMINDLKENVSGKKSFPELIESLDLYFLKRLNCLEFKRISAPVHEFITNHCRPIGMEISERSLQRLFREETGLSPYEAFDVLRFQKVYQELIVNPQIKHLDLVEKYDFFDQAHYSRKMKKMTGLTPQEIRQHVGILQDKN</sequence>
<dbReference type="GO" id="GO:0043565">
    <property type="term" value="F:sequence-specific DNA binding"/>
    <property type="evidence" value="ECO:0007669"/>
    <property type="project" value="InterPro"/>
</dbReference>
<keyword evidence="6" id="KW-1185">Reference proteome</keyword>
<reference evidence="5 6" key="2">
    <citation type="submission" date="2024-03" db="EMBL/GenBank/DDBJ databases">
        <title>The Genome Sequence of Enterococcus sp. DIV0205d.</title>
        <authorList>
            <consortium name="The Broad Institute Genomics Platform"/>
            <consortium name="The Broad Institute Microbial Omics Core"/>
            <consortium name="The Broad Institute Genomic Center for Infectious Diseases"/>
            <person name="Earl A."/>
            <person name="Manson A."/>
            <person name="Gilmore M."/>
            <person name="Schwartman J."/>
            <person name="Shea T."/>
            <person name="Abouelleil A."/>
            <person name="Cao P."/>
            <person name="Chapman S."/>
            <person name="Cusick C."/>
            <person name="Young S."/>
            <person name="Neafsey D."/>
            <person name="Nusbaum C."/>
            <person name="Birren B."/>
        </authorList>
    </citation>
    <scope>NUCLEOTIDE SEQUENCE [LARGE SCALE GENOMIC DNA]</scope>
    <source>
        <strain evidence="5 6">7F3_DIV0205</strain>
    </source>
</reference>
<evidence type="ECO:0000259" key="4">
    <source>
        <dbReference type="PROSITE" id="PS01124"/>
    </source>
</evidence>
<dbReference type="Pfam" id="PF20240">
    <property type="entry name" value="DUF6597"/>
    <property type="match status" value="1"/>
</dbReference>
<evidence type="ECO:0000313" key="5">
    <source>
        <dbReference type="EMBL" id="WYK00452.1"/>
    </source>
</evidence>
<dbReference type="PANTHER" id="PTHR46796">
    <property type="entry name" value="HTH-TYPE TRANSCRIPTIONAL ACTIVATOR RHAS-RELATED"/>
    <property type="match status" value="1"/>
</dbReference>
<evidence type="ECO:0000256" key="2">
    <source>
        <dbReference type="ARBA" id="ARBA00023125"/>
    </source>
</evidence>
<keyword evidence="1" id="KW-0805">Transcription regulation</keyword>
<evidence type="ECO:0000313" key="6">
    <source>
        <dbReference type="Proteomes" id="UP000194948"/>
    </source>
</evidence>
<organism evidence="5 6">
    <name type="scientific">Candidatus Enterococcus palustris</name>
    <dbReference type="NCBI Taxonomy" id="1834189"/>
    <lineage>
        <taxon>Bacteria</taxon>
        <taxon>Bacillati</taxon>
        <taxon>Bacillota</taxon>
        <taxon>Bacilli</taxon>
        <taxon>Lactobacillales</taxon>
        <taxon>Enterococcaceae</taxon>
        <taxon>Enterococcus</taxon>
    </lineage>
</organism>
<dbReference type="InterPro" id="IPR050204">
    <property type="entry name" value="AraC_XylS_family_regulators"/>
</dbReference>
<dbReference type="AlphaFoldDB" id="A0AAQ3W8B3"/>
<dbReference type="GO" id="GO:0003700">
    <property type="term" value="F:DNA-binding transcription factor activity"/>
    <property type="evidence" value="ECO:0007669"/>
    <property type="project" value="InterPro"/>
</dbReference>